<evidence type="ECO:0000313" key="6">
    <source>
        <dbReference type="Proteomes" id="UP001595848"/>
    </source>
</evidence>
<dbReference type="SMART" id="SM00347">
    <property type="entry name" value="HTH_MARR"/>
    <property type="match status" value="1"/>
</dbReference>
<dbReference type="PANTHER" id="PTHR42756">
    <property type="entry name" value="TRANSCRIPTIONAL REGULATOR, MARR"/>
    <property type="match status" value="1"/>
</dbReference>
<accession>A0ABV8P0U8</accession>
<gene>
    <name evidence="5" type="ORF">ACFOY1_12110</name>
</gene>
<dbReference type="Pfam" id="PF01047">
    <property type="entry name" value="MarR"/>
    <property type="match status" value="1"/>
</dbReference>
<keyword evidence="3" id="KW-0804">Transcription</keyword>
<evidence type="ECO:0000313" key="5">
    <source>
        <dbReference type="EMBL" id="MFC4201699.1"/>
    </source>
</evidence>
<dbReference type="PANTHER" id="PTHR42756:SF1">
    <property type="entry name" value="TRANSCRIPTIONAL REPRESSOR OF EMRAB OPERON"/>
    <property type="match status" value="1"/>
</dbReference>
<name>A0ABV8P0U8_9BURK</name>
<keyword evidence="6" id="KW-1185">Reference proteome</keyword>
<dbReference type="RefSeq" id="WP_217965610.1">
    <property type="nucleotide sequence ID" value="NZ_JAHTBN010000007.1"/>
</dbReference>
<evidence type="ECO:0000256" key="1">
    <source>
        <dbReference type="ARBA" id="ARBA00023015"/>
    </source>
</evidence>
<keyword evidence="2" id="KW-0238">DNA-binding</keyword>
<dbReference type="EMBL" id="JBHSBV010000004">
    <property type="protein sequence ID" value="MFC4201699.1"/>
    <property type="molecule type" value="Genomic_DNA"/>
</dbReference>
<evidence type="ECO:0000256" key="2">
    <source>
        <dbReference type="ARBA" id="ARBA00023125"/>
    </source>
</evidence>
<feature type="domain" description="HTH marR-type" evidence="4">
    <location>
        <begin position="36"/>
        <end position="170"/>
    </location>
</feature>
<dbReference type="PROSITE" id="PS50995">
    <property type="entry name" value="HTH_MARR_2"/>
    <property type="match status" value="1"/>
</dbReference>
<sequence>MRYYMETPDKPSSFQSFEQAMQDLSRRLASRATLRESVIVRLFQHVAQRLNDFMDEPFRAYGLNTTLWTSLVVIYASPEHRLKPSELSVFMNSSRTNSTRVARQLQQHGLVDRLADASDGRQWFLRLTRKGVAFVESFLPERRTHIREALEDFSAAEVDELERLLRKLLRNLD</sequence>
<comment type="caution">
    <text evidence="5">The sequence shown here is derived from an EMBL/GenBank/DDBJ whole genome shotgun (WGS) entry which is preliminary data.</text>
</comment>
<dbReference type="InterPro" id="IPR000835">
    <property type="entry name" value="HTH_MarR-typ"/>
</dbReference>
<keyword evidence="1" id="KW-0805">Transcription regulation</keyword>
<dbReference type="Proteomes" id="UP001595848">
    <property type="component" value="Unassembled WGS sequence"/>
</dbReference>
<reference evidence="6" key="1">
    <citation type="journal article" date="2019" name="Int. J. Syst. Evol. Microbiol.">
        <title>The Global Catalogue of Microorganisms (GCM) 10K type strain sequencing project: providing services to taxonomists for standard genome sequencing and annotation.</title>
        <authorList>
            <consortium name="The Broad Institute Genomics Platform"/>
            <consortium name="The Broad Institute Genome Sequencing Center for Infectious Disease"/>
            <person name="Wu L."/>
            <person name="Ma J."/>
        </authorList>
    </citation>
    <scope>NUCLEOTIDE SEQUENCE [LARGE SCALE GENOMIC DNA]</scope>
    <source>
        <strain evidence="6">LMG 24813</strain>
    </source>
</reference>
<evidence type="ECO:0000259" key="4">
    <source>
        <dbReference type="PROSITE" id="PS50995"/>
    </source>
</evidence>
<protein>
    <submittedName>
        <fullName evidence="5">MarR family transcriptional regulator</fullName>
    </submittedName>
</protein>
<proteinExistence type="predicted"/>
<evidence type="ECO:0000256" key="3">
    <source>
        <dbReference type="ARBA" id="ARBA00023163"/>
    </source>
</evidence>
<organism evidence="5 6">
    <name type="scientific">Candidimonas humi</name>
    <dbReference type="NCBI Taxonomy" id="683355"/>
    <lineage>
        <taxon>Bacteria</taxon>
        <taxon>Pseudomonadati</taxon>
        <taxon>Pseudomonadota</taxon>
        <taxon>Betaproteobacteria</taxon>
        <taxon>Burkholderiales</taxon>
        <taxon>Alcaligenaceae</taxon>
        <taxon>Candidimonas</taxon>
    </lineage>
</organism>